<reference evidence="4" key="1">
    <citation type="submission" date="2017-09" db="EMBL/GenBank/DDBJ databases">
        <title>Depth-based differentiation of microbial function through sediment-hosted aquifers and enrichment of novel symbionts in the deep terrestrial subsurface.</title>
        <authorList>
            <person name="Probst A.J."/>
            <person name="Ladd B."/>
            <person name="Jarett J.K."/>
            <person name="Geller-Mcgrath D.E."/>
            <person name="Sieber C.M.K."/>
            <person name="Emerson J.B."/>
            <person name="Anantharaman K."/>
            <person name="Thomas B.C."/>
            <person name="Malmstrom R."/>
            <person name="Stieglmeier M."/>
            <person name="Klingl A."/>
            <person name="Woyke T."/>
            <person name="Ryan C.M."/>
            <person name="Banfield J.F."/>
        </authorList>
    </citation>
    <scope>NUCLEOTIDE SEQUENCE [LARGE SCALE GENOMIC DNA]</scope>
</reference>
<dbReference type="InterPro" id="IPR013783">
    <property type="entry name" value="Ig-like_fold"/>
</dbReference>
<dbReference type="Proteomes" id="UP000228952">
    <property type="component" value="Unassembled WGS sequence"/>
</dbReference>
<gene>
    <name evidence="3" type="ORF">COX64_00325</name>
</gene>
<feature type="region of interest" description="Disordered" evidence="1">
    <location>
        <begin position="1052"/>
        <end position="1081"/>
    </location>
</feature>
<feature type="compositionally biased region" description="Pro residues" evidence="1">
    <location>
        <begin position="658"/>
        <end position="670"/>
    </location>
</feature>
<keyword evidence="2" id="KW-0812">Transmembrane</keyword>
<feature type="region of interest" description="Disordered" evidence="1">
    <location>
        <begin position="863"/>
        <end position="885"/>
    </location>
</feature>
<evidence type="ECO:0000256" key="1">
    <source>
        <dbReference type="SAM" id="MobiDB-lite"/>
    </source>
</evidence>
<evidence type="ECO:0000313" key="3">
    <source>
        <dbReference type="EMBL" id="PJA15747.1"/>
    </source>
</evidence>
<dbReference type="EMBL" id="PFQB01000009">
    <property type="protein sequence ID" value="PJA15747.1"/>
    <property type="molecule type" value="Genomic_DNA"/>
</dbReference>
<organism evidence="3 4">
    <name type="scientific">Candidatus Dojkabacteria bacterium CG_4_10_14_0_2_um_filter_Dojkabacteria_WS6_41_15</name>
    <dbReference type="NCBI Taxonomy" id="2014249"/>
    <lineage>
        <taxon>Bacteria</taxon>
        <taxon>Candidatus Dojkabacteria</taxon>
    </lineage>
</organism>
<dbReference type="Gene3D" id="2.60.40.10">
    <property type="entry name" value="Immunoglobulins"/>
    <property type="match status" value="1"/>
</dbReference>
<comment type="caution">
    <text evidence="3">The sequence shown here is derived from an EMBL/GenBank/DDBJ whole genome shotgun (WGS) entry which is preliminary data.</text>
</comment>
<keyword evidence="2" id="KW-1133">Transmembrane helix</keyword>
<evidence type="ECO:0000256" key="2">
    <source>
        <dbReference type="SAM" id="Phobius"/>
    </source>
</evidence>
<protein>
    <recommendedName>
        <fullName evidence="5">Fibronectin type-III domain-containing protein</fullName>
    </recommendedName>
</protein>
<sequence length="1151" mass="124520">MKKEKARQLLTIFSLFMLLVLPTAIVGYGNFSKLVNQAFAKPFQKEESTFVVQPESSQNITKGGEFSLKMTVASTKSLPLNHFVAFVEFDSTKVDIKSVRVQNTQQLSVVKYQNGFLVYPSTMVTPTSYEALIPATCSRQNTCDFSAFSASSITFTINGVLISDLTAQQRPIKVSIIGAARTSTLAIWNEKLVLPDLKLGEFIKNTIPEFTSEPLKYVTEGTPFEYVVSATDQEKDSLQFSLVCPESAYCDKEQKAPAGLVIEDNKLRWETPVYSDQPYEITVFANDSKSISTQSFSLTVLQKGTAYFACTFTPALSVKILDYRVETPLVIVAESSVDLAQAQVTLSKEGKLEQTFNYEFTPAKKYVILDKSSRPALTFQFNEGQYTGKAEFTSSDGSQFTCDLENPTVSLTSLLKQAFHKTINEFVQQVYAAAGVTVGTNSPPVFTSDPMVPAANGGSSPSVSFVYGTAYTFTLKAKDVDGDPMQHTIVTKPSWAKLAVSSTNPQTGPSTYSIQFTGTPLLKDAGSNLFSVSINDGYGHYITRTWVINIDYPDNDIPKVTIVSPTTSLSRYQGSSFPLKWDVEDRYQIVSFGVYYTTKLGSSTKKTYNKNVAYNTRNMTINTASIPPGDYYFIVTATDGYSPPAIGSGYTAMIRILPPKPKPTPTPTPTPTATATTTPTATPTPTITPTIEPTPLVDEVAIQITSPKSQASIKPHDFKTVISVTASKLGELTVDSLKITLDGTVVTDKFNFSAEKGKSLTASYTPATLLEPGIHELTVYAKDSKQKEKEVKVSFSIITDPESDPNTVNFFGMAIRKDIYNIFIAGLILVVILLLLPIIMYFAYRNSGKDKLEAKKPVTPVYPAGTPTLRTPNNSFAGTTPVQTPQTVTVPARPPMYQPIITPVQVNPSYAPVTRTLPSITPNEALASFVAHAPLQEAKKPVAATSNTAVNPTEEPITFPVRSAVSTTPSQPVFTHVPSASLTKVADKPTAPVQQPAIPKQVPVIEQKPQPPVQKTSLPTPHTPIVSASTHLAPVMSASTPPVIPATRLATPPSIAEKEIKTQSPAAKSPATIPAQSVSQNQVSATLPKMMPINSAAPVPQTPSMQKPHAKEHTTQAVAPQSTVPASSTTTSNTPRGLKDLPPESPPLPKL</sequence>
<accession>A0A2M7W355</accession>
<feature type="region of interest" description="Disordered" evidence="1">
    <location>
        <begin position="658"/>
        <end position="692"/>
    </location>
</feature>
<name>A0A2M7W355_9BACT</name>
<proteinExistence type="predicted"/>
<feature type="compositionally biased region" description="Polar residues" evidence="1">
    <location>
        <begin position="868"/>
        <end position="878"/>
    </location>
</feature>
<feature type="compositionally biased region" description="Polar residues" evidence="1">
    <location>
        <begin position="1115"/>
        <end position="1135"/>
    </location>
</feature>
<evidence type="ECO:0008006" key="5">
    <source>
        <dbReference type="Google" id="ProtNLM"/>
    </source>
</evidence>
<feature type="transmembrane region" description="Helical" evidence="2">
    <location>
        <begin position="819"/>
        <end position="844"/>
    </location>
</feature>
<evidence type="ECO:0000313" key="4">
    <source>
        <dbReference type="Proteomes" id="UP000228952"/>
    </source>
</evidence>
<feature type="region of interest" description="Disordered" evidence="1">
    <location>
        <begin position="1093"/>
        <end position="1151"/>
    </location>
</feature>
<keyword evidence="2" id="KW-0472">Membrane</keyword>
<dbReference type="AlphaFoldDB" id="A0A2M7W355"/>
<feature type="compositionally biased region" description="Low complexity" evidence="1">
    <location>
        <begin position="671"/>
        <end position="692"/>
    </location>
</feature>